<comment type="caution">
    <text evidence="2">The sequence shown here is derived from an EMBL/GenBank/DDBJ whole genome shotgun (WGS) entry which is preliminary data.</text>
</comment>
<accession>A0AAV5FRR9</accession>
<keyword evidence="3" id="KW-1185">Reference proteome</keyword>
<evidence type="ECO:0000313" key="2">
    <source>
        <dbReference type="EMBL" id="GJN37445.1"/>
    </source>
</evidence>
<organism evidence="2 3">
    <name type="scientific">Eleusine coracana subsp. coracana</name>
    <dbReference type="NCBI Taxonomy" id="191504"/>
    <lineage>
        <taxon>Eukaryota</taxon>
        <taxon>Viridiplantae</taxon>
        <taxon>Streptophyta</taxon>
        <taxon>Embryophyta</taxon>
        <taxon>Tracheophyta</taxon>
        <taxon>Spermatophyta</taxon>
        <taxon>Magnoliopsida</taxon>
        <taxon>Liliopsida</taxon>
        <taxon>Poales</taxon>
        <taxon>Poaceae</taxon>
        <taxon>PACMAD clade</taxon>
        <taxon>Chloridoideae</taxon>
        <taxon>Cynodonteae</taxon>
        <taxon>Eleusininae</taxon>
        <taxon>Eleusine</taxon>
    </lineage>
</organism>
<feature type="region of interest" description="Disordered" evidence="1">
    <location>
        <begin position="91"/>
        <end position="135"/>
    </location>
</feature>
<dbReference type="InterPro" id="IPR007750">
    <property type="entry name" value="DUF674"/>
</dbReference>
<protein>
    <submittedName>
        <fullName evidence="2">Uncharacterized protein</fullName>
    </submittedName>
</protein>
<sequence>MRKAAATPPGGTPTMKMKLLIDTVAQRVLFAEAGKDVIDFIFGILAMPMSAILKLVADDDADAFGSVPNVYASVEKMDDAHMQCKNARDVLLADPGSGSGSGSAESDDDDDGYASYSAPPPPKTPPAPDTSLNSQPEPIQALPVYLYRCDTCRARHYALSTGGGFVQGVATYTIMDDLTVTPTSGISSVALLKDLDAVEERTVNIGHHQALGIIKAALHSKSVLTDALLVKKN</sequence>
<reference evidence="2" key="2">
    <citation type="submission" date="2021-12" db="EMBL/GenBank/DDBJ databases">
        <title>Resequencing data analysis of finger millet.</title>
        <authorList>
            <person name="Hatakeyama M."/>
            <person name="Aluri S."/>
            <person name="Balachadran M.T."/>
            <person name="Sivarajan S.R."/>
            <person name="Poveda L."/>
            <person name="Shimizu-Inatsugi R."/>
            <person name="Schlapbach R."/>
            <person name="Sreeman S.M."/>
            <person name="Shimizu K.K."/>
        </authorList>
    </citation>
    <scope>NUCLEOTIDE SEQUENCE</scope>
</reference>
<dbReference type="Proteomes" id="UP001054889">
    <property type="component" value="Unassembled WGS sequence"/>
</dbReference>
<feature type="compositionally biased region" description="Pro residues" evidence="1">
    <location>
        <begin position="118"/>
        <end position="128"/>
    </location>
</feature>
<reference evidence="2" key="1">
    <citation type="journal article" date="2018" name="DNA Res.">
        <title>Multiple hybrid de novo genome assembly of finger millet, an orphan allotetraploid crop.</title>
        <authorList>
            <person name="Hatakeyama M."/>
            <person name="Aluri S."/>
            <person name="Balachadran M.T."/>
            <person name="Sivarajan S.R."/>
            <person name="Patrignani A."/>
            <person name="Gruter S."/>
            <person name="Poveda L."/>
            <person name="Shimizu-Inatsugi R."/>
            <person name="Baeten J."/>
            <person name="Francoijs K.J."/>
            <person name="Nataraja K.N."/>
            <person name="Reddy Y.A.N."/>
            <person name="Phadnis S."/>
            <person name="Ravikumar R.L."/>
            <person name="Schlapbach R."/>
            <person name="Sreeman S.M."/>
            <person name="Shimizu K.K."/>
        </authorList>
    </citation>
    <scope>NUCLEOTIDE SEQUENCE</scope>
</reference>
<proteinExistence type="predicted"/>
<dbReference type="PANTHER" id="PTHR33103">
    <property type="entry name" value="OS01G0153900 PROTEIN"/>
    <property type="match status" value="1"/>
</dbReference>
<dbReference type="Pfam" id="PF05056">
    <property type="entry name" value="DUF674"/>
    <property type="match status" value="2"/>
</dbReference>
<evidence type="ECO:0000313" key="3">
    <source>
        <dbReference type="Proteomes" id="UP001054889"/>
    </source>
</evidence>
<gene>
    <name evidence="2" type="primary">gb26401</name>
    <name evidence="2" type="ORF">PR202_gb26401</name>
</gene>
<dbReference type="EMBL" id="BQKI01000095">
    <property type="protein sequence ID" value="GJN37445.1"/>
    <property type="molecule type" value="Genomic_DNA"/>
</dbReference>
<name>A0AAV5FRR9_ELECO</name>
<dbReference type="PANTHER" id="PTHR33103:SF40">
    <property type="entry name" value="OS01G0153600 PROTEIN"/>
    <property type="match status" value="1"/>
</dbReference>
<dbReference type="AlphaFoldDB" id="A0AAV5FRR9"/>
<evidence type="ECO:0000256" key="1">
    <source>
        <dbReference type="SAM" id="MobiDB-lite"/>
    </source>
</evidence>